<comment type="subunit">
    <text evidence="8">Monomer. Part of the FGAM synthase complex composed of 1 PurL, 1 PurQ and 2 PurS subunits.</text>
</comment>
<dbReference type="NCBIfam" id="TIGR01736">
    <property type="entry name" value="FGAM_synth_II"/>
    <property type="match status" value="1"/>
</dbReference>
<evidence type="ECO:0000256" key="2">
    <source>
        <dbReference type="ARBA" id="ARBA00022598"/>
    </source>
</evidence>
<dbReference type="InterPro" id="IPR010074">
    <property type="entry name" value="PRibForGlyAmidine_synth_PurL"/>
</dbReference>
<dbReference type="InterPro" id="IPR016188">
    <property type="entry name" value="PurM-like_N"/>
</dbReference>
<accession>A0A518DBC1</accession>
<dbReference type="InterPro" id="IPR036604">
    <property type="entry name" value="PurS-like_sf"/>
</dbReference>
<feature type="domain" description="PurM-like C-terminal" evidence="10">
    <location>
        <begin position="423"/>
        <end position="576"/>
    </location>
</feature>
<evidence type="ECO:0000256" key="6">
    <source>
        <dbReference type="ARBA" id="ARBA00022840"/>
    </source>
</evidence>
<keyword evidence="1 8" id="KW-0963">Cytoplasm</keyword>
<keyword evidence="4 8" id="KW-0547">Nucleotide-binding</keyword>
<dbReference type="GO" id="GO:0006189">
    <property type="term" value="P:'de novo' IMP biosynthetic process"/>
    <property type="evidence" value="ECO:0007669"/>
    <property type="project" value="UniProtKB-UniRule"/>
</dbReference>
<comment type="similarity">
    <text evidence="8">Belongs to the FGAMS family.</text>
</comment>
<dbReference type="InterPro" id="IPR055181">
    <property type="entry name" value="FGAR-AT_PurM_N-like"/>
</dbReference>
<dbReference type="Pfam" id="PF00586">
    <property type="entry name" value="AIRS"/>
    <property type="match status" value="1"/>
</dbReference>
<organism evidence="13 14">
    <name type="scientific">Pirellulimonas nuda</name>
    <dbReference type="NCBI Taxonomy" id="2528009"/>
    <lineage>
        <taxon>Bacteria</taxon>
        <taxon>Pseudomonadati</taxon>
        <taxon>Planctomycetota</taxon>
        <taxon>Planctomycetia</taxon>
        <taxon>Pirellulales</taxon>
        <taxon>Lacipirellulaceae</taxon>
        <taxon>Pirellulimonas</taxon>
    </lineage>
</organism>
<dbReference type="RefSeq" id="WP_145284103.1">
    <property type="nucleotide sequence ID" value="NZ_CP036291.1"/>
</dbReference>
<dbReference type="PANTHER" id="PTHR43555:SF1">
    <property type="entry name" value="PHOSPHORIBOSYLFORMYLGLYCINAMIDINE SYNTHASE SUBUNIT PURL"/>
    <property type="match status" value="1"/>
</dbReference>
<keyword evidence="2 8" id="KW-0436">Ligase</keyword>
<dbReference type="Gene3D" id="3.30.1280.10">
    <property type="entry name" value="Phosphoribosylformylglycinamidine synthase subunit PurS"/>
    <property type="match status" value="1"/>
</dbReference>
<dbReference type="Pfam" id="PF02769">
    <property type="entry name" value="AIRS_C"/>
    <property type="match status" value="2"/>
</dbReference>
<dbReference type="KEGG" id="pnd:Pla175_21680"/>
<feature type="active site" description="Proton acceptor" evidence="8">
    <location>
        <position position="308"/>
    </location>
</feature>
<gene>
    <name evidence="8 13" type="primary">purL</name>
    <name evidence="13" type="ORF">Pla175_21680</name>
</gene>
<name>A0A518DBC1_9BACT</name>
<dbReference type="CDD" id="cd02204">
    <property type="entry name" value="PurL_repeat2"/>
    <property type="match status" value="1"/>
</dbReference>
<feature type="domain" description="PurM-like C-terminal" evidence="10">
    <location>
        <begin position="807"/>
        <end position="949"/>
    </location>
</feature>
<dbReference type="Pfam" id="PF18072">
    <property type="entry name" value="FGAR-AT_linker"/>
    <property type="match status" value="1"/>
</dbReference>
<dbReference type="AlphaFoldDB" id="A0A518DBC1"/>
<keyword evidence="3 8" id="KW-0479">Metal-binding</keyword>
<dbReference type="Gene3D" id="3.30.1330.10">
    <property type="entry name" value="PurM-like, N-terminal domain"/>
    <property type="match status" value="2"/>
</dbReference>
<feature type="binding site" evidence="8">
    <location>
        <position position="330"/>
    </location>
    <ligand>
        <name>Mg(2+)</name>
        <dbReference type="ChEBI" id="CHEBI:18420"/>
        <label>2</label>
    </ligand>
</feature>
<proteinExistence type="inferred from homology"/>
<dbReference type="Gene3D" id="1.10.8.750">
    <property type="entry name" value="Phosphoribosylformylglycinamidine synthase, linker domain"/>
    <property type="match status" value="1"/>
</dbReference>
<evidence type="ECO:0000256" key="5">
    <source>
        <dbReference type="ARBA" id="ARBA00022755"/>
    </source>
</evidence>
<dbReference type="InterPro" id="IPR036676">
    <property type="entry name" value="PurM-like_C_sf"/>
</dbReference>
<feature type="binding site" evidence="8">
    <location>
        <position position="723"/>
    </location>
    <ligand>
        <name>ATP</name>
        <dbReference type="ChEBI" id="CHEBI:30616"/>
    </ligand>
</feature>
<feature type="domain" description="Phosphoribosylformylglycinamidine synthase linker" evidence="11">
    <location>
        <begin position="191"/>
        <end position="240"/>
    </location>
</feature>
<keyword evidence="6 8" id="KW-0067">ATP-binding</keyword>
<reference evidence="13 14" key="1">
    <citation type="submission" date="2019-02" db="EMBL/GenBank/DDBJ databases">
        <title>Deep-cultivation of Planctomycetes and their phenomic and genomic characterization uncovers novel biology.</title>
        <authorList>
            <person name="Wiegand S."/>
            <person name="Jogler M."/>
            <person name="Boedeker C."/>
            <person name="Pinto D."/>
            <person name="Vollmers J."/>
            <person name="Rivas-Marin E."/>
            <person name="Kohn T."/>
            <person name="Peeters S.H."/>
            <person name="Heuer A."/>
            <person name="Rast P."/>
            <person name="Oberbeckmann S."/>
            <person name="Bunk B."/>
            <person name="Jeske O."/>
            <person name="Meyerdierks A."/>
            <person name="Storesund J.E."/>
            <person name="Kallscheuer N."/>
            <person name="Luecker S."/>
            <person name="Lage O.M."/>
            <person name="Pohl T."/>
            <person name="Merkel B.J."/>
            <person name="Hornburger P."/>
            <person name="Mueller R.-W."/>
            <person name="Bruemmer F."/>
            <person name="Labrenz M."/>
            <person name="Spormann A.M."/>
            <person name="Op den Camp H."/>
            <person name="Overmann J."/>
            <person name="Amann R."/>
            <person name="Jetten M.S.M."/>
            <person name="Mascher T."/>
            <person name="Medema M.H."/>
            <person name="Devos D.P."/>
            <person name="Kaster A.-K."/>
            <person name="Ovreas L."/>
            <person name="Rohde M."/>
            <person name="Galperin M.Y."/>
            <person name="Jogler C."/>
        </authorList>
    </citation>
    <scope>NUCLEOTIDE SEQUENCE [LARGE SCALE GENOMIC DNA]</scope>
    <source>
        <strain evidence="13 14">Pla175</strain>
    </source>
</reference>
<evidence type="ECO:0000256" key="8">
    <source>
        <dbReference type="HAMAP-Rule" id="MF_00420"/>
    </source>
</evidence>
<dbReference type="SUPFAM" id="SSF55326">
    <property type="entry name" value="PurM N-terminal domain-like"/>
    <property type="match status" value="2"/>
</dbReference>
<dbReference type="GO" id="GO:0005524">
    <property type="term" value="F:ATP binding"/>
    <property type="evidence" value="ECO:0007669"/>
    <property type="project" value="UniProtKB-UniRule"/>
</dbReference>
<feature type="binding site" evidence="8">
    <location>
        <position position="760"/>
    </location>
    <ligand>
        <name>ATP</name>
        <dbReference type="ChEBI" id="CHEBI:30616"/>
    </ligand>
</feature>
<feature type="binding site" evidence="8">
    <location>
        <position position="491"/>
    </location>
    <ligand>
        <name>Mg(2+)</name>
        <dbReference type="ChEBI" id="CHEBI:18420"/>
        <label>2</label>
    </ligand>
</feature>
<evidence type="ECO:0000259" key="9">
    <source>
        <dbReference type="Pfam" id="PF00586"/>
    </source>
</evidence>
<dbReference type="OrthoDB" id="9804441at2"/>
<dbReference type="SUPFAM" id="SSF82697">
    <property type="entry name" value="PurS-like"/>
    <property type="match status" value="1"/>
</dbReference>
<feature type="active site" evidence="8">
    <location>
        <position position="236"/>
    </location>
</feature>
<dbReference type="GO" id="GO:0004642">
    <property type="term" value="F:phosphoribosylformylglycinamidine synthase activity"/>
    <property type="evidence" value="ECO:0007669"/>
    <property type="project" value="UniProtKB-UniRule"/>
</dbReference>
<evidence type="ECO:0000259" key="12">
    <source>
        <dbReference type="Pfam" id="PF22689"/>
    </source>
</evidence>
<evidence type="ECO:0000256" key="1">
    <source>
        <dbReference type="ARBA" id="ARBA00022490"/>
    </source>
</evidence>
<keyword evidence="7 8" id="KW-0460">Magnesium</keyword>
<keyword evidence="5 8" id="KW-0658">Purine biosynthesis</keyword>
<dbReference type="EMBL" id="CP036291">
    <property type="protein sequence ID" value="QDU88785.1"/>
    <property type="molecule type" value="Genomic_DNA"/>
</dbReference>
<feature type="domain" description="FGAR-AT PurM N-terminal-like" evidence="12">
    <location>
        <begin position="634"/>
        <end position="792"/>
    </location>
</feature>
<comment type="caution">
    <text evidence="8">Lacks conserved residue(s) required for the propagation of feature annotation.</text>
</comment>
<comment type="function">
    <text evidence="8">Part of the phosphoribosylformylglycinamidine synthase complex involved in the purines biosynthetic pathway. Catalyzes the ATP-dependent conversion of formylglycinamide ribonucleotide (FGAR) and glutamine to yield formylglycinamidine ribonucleotide (FGAM) and glutamate. The FGAM synthase complex is composed of three subunits. PurQ produces an ammonia molecule by converting glutamine to glutamate. PurL transfers the ammonia molecule to FGAR to form FGAM in an ATP-dependent manner. PurS interacts with PurQ and PurL and is thought to assist in the transfer of the ammonia molecule from PurQ to PurL.</text>
</comment>
<feature type="domain" description="PurM-like N-terminal" evidence="9">
    <location>
        <begin position="288"/>
        <end position="413"/>
    </location>
</feature>
<dbReference type="SUPFAM" id="SSF56042">
    <property type="entry name" value="PurM C-terminal domain-like"/>
    <property type="match status" value="2"/>
</dbReference>
<dbReference type="Pfam" id="PF22689">
    <property type="entry name" value="FGAR-AT_PurM_N-like"/>
    <property type="match status" value="1"/>
</dbReference>
<evidence type="ECO:0000313" key="13">
    <source>
        <dbReference type="EMBL" id="QDU88785.1"/>
    </source>
</evidence>
<dbReference type="InterPro" id="IPR036921">
    <property type="entry name" value="PurM-like_N_sf"/>
</dbReference>
<dbReference type="GO" id="GO:0000287">
    <property type="term" value="F:magnesium ion binding"/>
    <property type="evidence" value="ECO:0007669"/>
    <property type="project" value="UniProtKB-UniRule"/>
</dbReference>
<dbReference type="InterPro" id="IPR041609">
    <property type="entry name" value="PurL_linker"/>
</dbReference>
<comment type="subcellular location">
    <subcellularLocation>
        <location evidence="8">Cytoplasm</location>
    </subcellularLocation>
</comment>
<dbReference type="EC" id="6.3.5.3" evidence="8"/>
<feature type="binding site" evidence="8">
    <location>
        <position position="329"/>
    </location>
    <ligand>
        <name>substrate</name>
    </ligand>
</feature>
<comment type="pathway">
    <text evidence="8">Purine metabolism; IMP biosynthesis via de novo pathway; 5-amino-1-(5-phospho-D-ribosyl)imidazole from N(2)-formyl-N(1)-(5-phospho-D-ribosyl)glycinamide: step 1/2.</text>
</comment>
<dbReference type="CDD" id="cd02203">
    <property type="entry name" value="PurL_repeat1"/>
    <property type="match status" value="1"/>
</dbReference>
<evidence type="ECO:0000256" key="3">
    <source>
        <dbReference type="ARBA" id="ARBA00022723"/>
    </source>
</evidence>
<dbReference type="Gene3D" id="3.90.650.10">
    <property type="entry name" value="PurM-like C-terminal domain"/>
    <property type="match status" value="2"/>
</dbReference>
<dbReference type="Proteomes" id="UP000317429">
    <property type="component" value="Chromosome"/>
</dbReference>
<feature type="binding site" evidence="8">
    <location>
        <position position="304"/>
    </location>
    <ligand>
        <name>ATP</name>
        <dbReference type="ChEBI" id="CHEBI:30616"/>
    </ligand>
</feature>
<dbReference type="UniPathway" id="UPA00074">
    <property type="reaction ID" value="UER00128"/>
</dbReference>
<dbReference type="PANTHER" id="PTHR43555">
    <property type="entry name" value="PHOSPHORIBOSYLFORMYLGLYCINAMIDINE SYNTHASE SUBUNIT PURL"/>
    <property type="match status" value="1"/>
</dbReference>
<dbReference type="HAMAP" id="MF_00420">
    <property type="entry name" value="PurL_2"/>
    <property type="match status" value="1"/>
</dbReference>
<feature type="binding site" evidence="8">
    <location>
        <position position="763"/>
    </location>
    <ligand>
        <name>substrate</name>
    </ligand>
</feature>
<evidence type="ECO:0000313" key="14">
    <source>
        <dbReference type="Proteomes" id="UP000317429"/>
    </source>
</evidence>
<evidence type="ECO:0000256" key="7">
    <source>
        <dbReference type="ARBA" id="ARBA00022842"/>
    </source>
</evidence>
<keyword evidence="14" id="KW-1185">Reference proteome</keyword>
<sequence>MLWEIDVHPSTDQPDRDAQRLIESASATGFTVPAAATARGYLLESAALSREDVQRIATALVVDGVVERGVAAAVGDPALAAAPPSRFADDGSVRLITVLLKPGVMDPVSQSAEQAIAELGYPGVAVHTLRKVWVDGLDRDRAVRLAQTQLANDAIERFQLEPLSADHFTASSGYDFKLLRVELAGLDDAGLMRLSREGQLYLQLAEMQTIQAYFNELGRSPTDVELETIAQTWSEHCSHKTLAGRIAYRDGQREVRFENMLKETIFAATNELRRQWGDSDWCVSVFKDNAGIVRFDEHDNLCFKVETHNHPSALEPYGGANTGMGGVLRDTMGTGLGAKPICSTDVFCFAPPETPADSLPAGVLHPRRVMHGVVEGVRDYGNRMGIPTVNGAVCFDPRYLGNPLVFCGNVGLIPHAMSFKQPQPGDLIVAMGGRTGRDGIHGATFSSAELTSESESLSGGAVQIGNAIEQKKVLDALLTARDRGLFTAVTDCGAGGFSSAVGEMGEEIGAEVWLDKAPLKYQGLSYTEIWISEAQERMVLSVPEQHWAELQQVCADECVEATILGRFEPTGRLRLLYHGNQVADLPMDLLHNGRPPVVREAVYTPPTPAPLVAPARDDYTADLLAILGSLNVASKEWIIRQYDHEVQGGSVVKPLVGVGQRGPGDAAVVRPKLDSRRGLVVGCGINPRYGDLDPGAMAASAIDEAVRNCVAVGADPARIAVLDNFCWGDCEKPETLGALVRAAIACHDTALGLQTPFISGKDSLNNEFSHLDADGQRQTIAIPPTLLVSAMGQVDDVASCVTMDLKQAGSALYLVGHTLDELGGSHFALVGGLTGGVAPGLNAERARGLYTALHGAIGQGLVRACHDLSEGGLAVAAAEMAFAGGLGATLDIDAMGESASLAAPVRMFSESNARLLCEVNTADTDRFEAALAGFACTRIGEVTQPDELVIRSGDQVLVRSGIERLREAWAAPLRW</sequence>
<dbReference type="InterPro" id="IPR010918">
    <property type="entry name" value="PurM-like_C_dom"/>
</dbReference>
<protein>
    <recommendedName>
        <fullName evidence="8">Phosphoribosylformylglycinamidine synthase subunit PurL</fullName>
        <shortName evidence="8">FGAM synthase</shortName>
        <ecNumber evidence="8">6.3.5.3</ecNumber>
    </recommendedName>
    <alternativeName>
        <fullName evidence="8">Formylglycinamide ribonucleotide amidotransferase subunit II</fullName>
        <shortName evidence="8">FGAR amidotransferase II</shortName>
        <shortName evidence="8">FGAR-AT II</shortName>
    </alternativeName>
    <alternativeName>
        <fullName evidence="8">Glutamine amidotransferase PurL</fullName>
    </alternativeName>
    <alternativeName>
        <fullName evidence="8">Phosphoribosylformylglycinamidine synthase subunit II</fullName>
    </alternativeName>
</protein>
<comment type="catalytic activity">
    <reaction evidence="8">
        <text>N(2)-formyl-N(1)-(5-phospho-beta-D-ribosyl)glycinamide + L-glutamine + ATP + H2O = 2-formamido-N(1)-(5-O-phospho-beta-D-ribosyl)acetamidine + L-glutamate + ADP + phosphate + H(+)</text>
        <dbReference type="Rhea" id="RHEA:17129"/>
        <dbReference type="ChEBI" id="CHEBI:15377"/>
        <dbReference type="ChEBI" id="CHEBI:15378"/>
        <dbReference type="ChEBI" id="CHEBI:29985"/>
        <dbReference type="ChEBI" id="CHEBI:30616"/>
        <dbReference type="ChEBI" id="CHEBI:43474"/>
        <dbReference type="ChEBI" id="CHEBI:58359"/>
        <dbReference type="ChEBI" id="CHEBI:147286"/>
        <dbReference type="ChEBI" id="CHEBI:147287"/>
        <dbReference type="ChEBI" id="CHEBI:456216"/>
        <dbReference type="EC" id="6.3.5.3"/>
    </reaction>
</comment>
<evidence type="ECO:0000259" key="10">
    <source>
        <dbReference type="Pfam" id="PF02769"/>
    </source>
</evidence>
<evidence type="ECO:0000259" key="11">
    <source>
        <dbReference type="Pfam" id="PF18072"/>
    </source>
</evidence>
<dbReference type="GO" id="GO:0005737">
    <property type="term" value="C:cytoplasm"/>
    <property type="evidence" value="ECO:0007669"/>
    <property type="project" value="UniProtKB-SubCell"/>
</dbReference>
<evidence type="ECO:0000256" key="4">
    <source>
        <dbReference type="ARBA" id="ARBA00022741"/>
    </source>
</evidence>
<feature type="binding site" evidence="8">
    <location>
        <position position="306"/>
    </location>
    <ligand>
        <name>Mg(2+)</name>
        <dbReference type="ChEBI" id="CHEBI:18420"/>
        <label>1</label>
    </ligand>
</feature>
<feature type="binding site" evidence="8">
    <location>
        <position position="463"/>
    </location>
    <ligand>
        <name>substrate</name>
    </ligand>
</feature>